<feature type="region of interest" description="Disordered" evidence="1">
    <location>
        <begin position="37"/>
        <end position="59"/>
    </location>
</feature>
<gene>
    <name evidence="2" type="ORF">I6J18_09625</name>
</gene>
<dbReference type="InterPro" id="IPR025549">
    <property type="entry name" value="YjzC"/>
</dbReference>
<accession>A0A974S2W2</accession>
<evidence type="ECO:0000313" key="2">
    <source>
        <dbReference type="EMBL" id="QQT02065.1"/>
    </source>
</evidence>
<evidence type="ECO:0000256" key="1">
    <source>
        <dbReference type="SAM" id="MobiDB-lite"/>
    </source>
</evidence>
<keyword evidence="3" id="KW-1185">Reference proteome</keyword>
<name>A0A974S2W2_PERPY</name>
<dbReference type="EMBL" id="CP068053">
    <property type="protein sequence ID" value="QQT02065.1"/>
    <property type="molecule type" value="Genomic_DNA"/>
</dbReference>
<dbReference type="AlphaFoldDB" id="A0A974S2W2"/>
<reference evidence="2 3" key="1">
    <citation type="submission" date="2021-01" db="EMBL/GenBank/DDBJ databases">
        <title>FDA dAtabase for Regulatory Grade micrObial Sequences (FDA-ARGOS): Supporting development and validation of Infectious Disease Dx tests.</title>
        <authorList>
            <person name="Nelson B."/>
            <person name="Plummer A."/>
            <person name="Tallon L."/>
            <person name="Sadzewicz L."/>
            <person name="Zhao X."/>
            <person name="Boylan J."/>
            <person name="Ott S."/>
            <person name="Bowen H."/>
            <person name="Vavikolanu K."/>
            <person name="Mehta A."/>
            <person name="Aluvathingal J."/>
            <person name="Nadendla S."/>
            <person name="Myers T."/>
            <person name="Yan Y."/>
            <person name="Sichtig H."/>
        </authorList>
    </citation>
    <scope>NUCLEOTIDE SEQUENCE [LARGE SCALE GENOMIC DNA]</scope>
    <source>
        <strain evidence="2 3">FDAARGOS_1161</strain>
    </source>
</reference>
<sequence length="59" mass="6641">MGQNHQFKAGQKAPNNGVYVEIGETGSTVLNPQKVKLNAGDHFPDTTNQNRVWMYQRKP</sequence>
<dbReference type="KEGG" id="ppsr:I6J18_09625"/>
<evidence type="ECO:0000313" key="3">
    <source>
        <dbReference type="Proteomes" id="UP000595254"/>
    </source>
</evidence>
<protein>
    <submittedName>
        <fullName evidence="2">YjzC family protein</fullName>
    </submittedName>
</protein>
<dbReference type="RefSeq" id="WP_040374455.1">
    <property type="nucleotide sequence ID" value="NZ_CP068053.1"/>
</dbReference>
<dbReference type="Pfam" id="PF14168">
    <property type="entry name" value="YjzC"/>
    <property type="match status" value="1"/>
</dbReference>
<proteinExistence type="predicted"/>
<organism evidence="2 3">
    <name type="scientific">Peribacillus psychrosaccharolyticus</name>
    <name type="common">Bacillus psychrosaccharolyticus</name>
    <dbReference type="NCBI Taxonomy" id="1407"/>
    <lineage>
        <taxon>Bacteria</taxon>
        <taxon>Bacillati</taxon>
        <taxon>Bacillota</taxon>
        <taxon>Bacilli</taxon>
        <taxon>Bacillales</taxon>
        <taxon>Bacillaceae</taxon>
        <taxon>Peribacillus</taxon>
    </lineage>
</organism>
<dbReference type="Proteomes" id="UP000595254">
    <property type="component" value="Chromosome"/>
</dbReference>